<evidence type="ECO:0000313" key="3">
    <source>
        <dbReference type="Proteomes" id="UP000556329"/>
    </source>
</evidence>
<dbReference type="InterPro" id="IPR009506">
    <property type="entry name" value="YjiS-like"/>
</dbReference>
<keyword evidence="3" id="KW-1185">Reference proteome</keyword>
<dbReference type="Pfam" id="PF06568">
    <property type="entry name" value="YjiS-like"/>
    <property type="match status" value="1"/>
</dbReference>
<gene>
    <name evidence="2" type="ORF">HNQ71_005841</name>
</gene>
<name>A0A841PX54_9HYPH</name>
<comment type="caution">
    <text evidence="2">The sequence shown here is derived from an EMBL/GenBank/DDBJ whole genome shotgun (WGS) entry which is preliminary data.</text>
</comment>
<feature type="domain" description="YjiS-like" evidence="1">
    <location>
        <begin position="43"/>
        <end position="78"/>
    </location>
</feature>
<accession>A0A841PX54</accession>
<reference evidence="2 3" key="1">
    <citation type="submission" date="2020-08" db="EMBL/GenBank/DDBJ databases">
        <title>Genomic Encyclopedia of Type Strains, Phase IV (KMG-IV): sequencing the most valuable type-strain genomes for metagenomic binning, comparative biology and taxonomic classification.</title>
        <authorList>
            <person name="Goeker M."/>
        </authorList>
    </citation>
    <scope>NUCLEOTIDE SEQUENCE [LARGE SCALE GENOMIC DNA]</scope>
    <source>
        <strain evidence="2 3">DSM 100039</strain>
    </source>
</reference>
<protein>
    <submittedName>
        <fullName evidence="2">Uncharacterized protein YjiS (DUF1127 family)</fullName>
    </submittedName>
</protein>
<evidence type="ECO:0000259" key="1">
    <source>
        <dbReference type="Pfam" id="PF06568"/>
    </source>
</evidence>
<dbReference type="EMBL" id="JACHEF010000007">
    <property type="protein sequence ID" value="MBB6413145.1"/>
    <property type="molecule type" value="Genomic_DNA"/>
</dbReference>
<dbReference type="AlphaFoldDB" id="A0A841PX54"/>
<sequence>MRPDHTAATQCLADAIPALKPTVRASDAATIRQALRARLVAAASWVSYQMERRRSRRALLEMTDDQLKDIGLSRGEAYSESTRRLWD</sequence>
<evidence type="ECO:0000313" key="2">
    <source>
        <dbReference type="EMBL" id="MBB6413145.1"/>
    </source>
</evidence>
<organism evidence="2 3">
    <name type="scientific">Mesorhizobium sangaii</name>
    <dbReference type="NCBI Taxonomy" id="505389"/>
    <lineage>
        <taxon>Bacteria</taxon>
        <taxon>Pseudomonadati</taxon>
        <taxon>Pseudomonadota</taxon>
        <taxon>Alphaproteobacteria</taxon>
        <taxon>Hyphomicrobiales</taxon>
        <taxon>Phyllobacteriaceae</taxon>
        <taxon>Mesorhizobium</taxon>
    </lineage>
</organism>
<dbReference type="RefSeq" id="WP_184876661.1">
    <property type="nucleotide sequence ID" value="NZ_JACHEF010000007.1"/>
</dbReference>
<proteinExistence type="predicted"/>
<dbReference type="Proteomes" id="UP000556329">
    <property type="component" value="Unassembled WGS sequence"/>
</dbReference>